<feature type="transmembrane region" description="Helical" evidence="8">
    <location>
        <begin position="74"/>
        <end position="95"/>
    </location>
</feature>
<evidence type="ECO:0000256" key="4">
    <source>
        <dbReference type="ARBA" id="ARBA00022692"/>
    </source>
</evidence>
<name>A0ABN2LQZ1_9MICO</name>
<dbReference type="PANTHER" id="PTHR34583">
    <property type="entry name" value="ANTIPORTER SUBUNIT MNHC2-RELATED"/>
    <property type="match status" value="1"/>
</dbReference>
<comment type="subcellular location">
    <subcellularLocation>
        <location evidence="1">Cell membrane</location>
        <topology evidence="1">Multi-pass membrane protein</topology>
    </subcellularLocation>
</comment>
<feature type="transmembrane region" description="Helical" evidence="8">
    <location>
        <begin position="30"/>
        <end position="54"/>
    </location>
</feature>
<feature type="region of interest" description="Disordered" evidence="7">
    <location>
        <begin position="143"/>
        <end position="183"/>
    </location>
</feature>
<organism evidence="9 10">
    <name type="scientific">Agromyces neolithicus</name>
    <dbReference type="NCBI Taxonomy" id="269420"/>
    <lineage>
        <taxon>Bacteria</taxon>
        <taxon>Bacillati</taxon>
        <taxon>Actinomycetota</taxon>
        <taxon>Actinomycetes</taxon>
        <taxon>Micrococcales</taxon>
        <taxon>Microbacteriaceae</taxon>
        <taxon>Agromyces</taxon>
    </lineage>
</organism>
<feature type="compositionally biased region" description="Acidic residues" evidence="7">
    <location>
        <begin position="143"/>
        <end position="155"/>
    </location>
</feature>
<dbReference type="PANTHER" id="PTHR34583:SF2">
    <property type="entry name" value="ANTIPORTER SUBUNIT MNHC2-RELATED"/>
    <property type="match status" value="1"/>
</dbReference>
<comment type="caution">
    <text evidence="9">The sequence shown here is derived from an EMBL/GenBank/DDBJ whole genome shotgun (WGS) entry which is preliminary data.</text>
</comment>
<keyword evidence="10" id="KW-1185">Reference proteome</keyword>
<dbReference type="RefSeq" id="WP_344292206.1">
    <property type="nucleotide sequence ID" value="NZ_BAAANJ010000001.1"/>
</dbReference>
<evidence type="ECO:0000256" key="2">
    <source>
        <dbReference type="ARBA" id="ARBA00010388"/>
    </source>
</evidence>
<dbReference type="InterPro" id="IPR050601">
    <property type="entry name" value="CPA3_antiporter_subunitC"/>
</dbReference>
<comment type="similarity">
    <text evidence="2">Belongs to the CPA3 antiporters (TC 2.A.63) subunit C family.</text>
</comment>
<dbReference type="Gene3D" id="1.10.287.3510">
    <property type="match status" value="1"/>
</dbReference>
<evidence type="ECO:0000256" key="7">
    <source>
        <dbReference type="SAM" id="MobiDB-lite"/>
    </source>
</evidence>
<reference evidence="9 10" key="1">
    <citation type="journal article" date="2019" name="Int. J. Syst. Evol. Microbiol.">
        <title>The Global Catalogue of Microorganisms (GCM) 10K type strain sequencing project: providing services to taxonomists for standard genome sequencing and annotation.</title>
        <authorList>
            <consortium name="The Broad Institute Genomics Platform"/>
            <consortium name="The Broad Institute Genome Sequencing Center for Infectious Disease"/>
            <person name="Wu L."/>
            <person name="Ma J."/>
        </authorList>
    </citation>
    <scope>NUCLEOTIDE SEQUENCE [LARGE SCALE GENOMIC DNA]</scope>
    <source>
        <strain evidence="9 10">JCM 14322</strain>
    </source>
</reference>
<evidence type="ECO:0000256" key="6">
    <source>
        <dbReference type="ARBA" id="ARBA00023136"/>
    </source>
</evidence>
<dbReference type="Pfam" id="PF00420">
    <property type="entry name" value="Oxidored_q2"/>
    <property type="match status" value="1"/>
</dbReference>
<dbReference type="EMBL" id="BAAANJ010000001">
    <property type="protein sequence ID" value="GAA1796871.1"/>
    <property type="molecule type" value="Genomic_DNA"/>
</dbReference>
<gene>
    <name evidence="9" type="ORF">GCM10009749_00380</name>
</gene>
<evidence type="ECO:0000313" key="9">
    <source>
        <dbReference type="EMBL" id="GAA1796871.1"/>
    </source>
</evidence>
<protein>
    <recommendedName>
        <fullName evidence="11">Na(+)/H(+) antiporter subunit C</fullName>
    </recommendedName>
</protein>
<keyword evidence="6 8" id="KW-0472">Membrane</keyword>
<keyword evidence="4 8" id="KW-0812">Transmembrane</keyword>
<evidence type="ECO:0008006" key="11">
    <source>
        <dbReference type="Google" id="ProtNLM"/>
    </source>
</evidence>
<evidence type="ECO:0000313" key="10">
    <source>
        <dbReference type="Proteomes" id="UP001500002"/>
    </source>
</evidence>
<keyword evidence="3" id="KW-1003">Cell membrane</keyword>
<evidence type="ECO:0000256" key="8">
    <source>
        <dbReference type="SAM" id="Phobius"/>
    </source>
</evidence>
<accession>A0ABN2LQZ1</accession>
<evidence type="ECO:0000256" key="1">
    <source>
        <dbReference type="ARBA" id="ARBA00004651"/>
    </source>
</evidence>
<feature type="transmembrane region" description="Helical" evidence="8">
    <location>
        <begin position="6"/>
        <end position="23"/>
    </location>
</feature>
<evidence type="ECO:0000256" key="3">
    <source>
        <dbReference type="ARBA" id="ARBA00022475"/>
    </source>
</evidence>
<dbReference type="Proteomes" id="UP001500002">
    <property type="component" value="Unassembled WGS sequence"/>
</dbReference>
<keyword evidence="5 8" id="KW-1133">Transmembrane helix</keyword>
<evidence type="ECO:0000256" key="5">
    <source>
        <dbReference type="ARBA" id="ARBA00022989"/>
    </source>
</evidence>
<sequence>MTASLTLVVLMAVLFGAGISVMLERSLTRVLIGFLLVGNAVNILIYLMSGAPGLAPILSPGVDETEISDPLPQAFVLTAIVINLGITAFMLALIYRSWWLARLGPKGDLVDDETELVEDAEEAADLIRSSAADDAAIQSIIDASDEEFDFDEELEREASSRDDLDTRPPSSGATRSPDEGANR</sequence>
<feature type="compositionally biased region" description="Basic and acidic residues" evidence="7">
    <location>
        <begin position="156"/>
        <end position="166"/>
    </location>
</feature>
<proteinExistence type="inferred from homology"/>
<dbReference type="InterPro" id="IPR039428">
    <property type="entry name" value="NUOK/Mnh_C1-like"/>
</dbReference>